<feature type="compositionally biased region" description="Basic residues" evidence="1">
    <location>
        <begin position="177"/>
        <end position="193"/>
    </location>
</feature>
<dbReference type="OrthoDB" id="74813at2759"/>
<dbReference type="Proteomes" id="UP001055712">
    <property type="component" value="Unassembled WGS sequence"/>
</dbReference>
<feature type="compositionally biased region" description="Low complexity" evidence="1">
    <location>
        <begin position="117"/>
        <end position="130"/>
    </location>
</feature>
<evidence type="ECO:0000313" key="3">
    <source>
        <dbReference type="EMBL" id="KAI3423798.1"/>
    </source>
</evidence>
<dbReference type="GO" id="GO:0015030">
    <property type="term" value="C:Cajal body"/>
    <property type="evidence" value="ECO:0007669"/>
    <property type="project" value="TreeGrafter"/>
</dbReference>
<feature type="region of interest" description="Disordered" evidence="1">
    <location>
        <begin position="270"/>
        <end position="307"/>
    </location>
</feature>
<dbReference type="EMBL" id="SIDB01000014">
    <property type="protein sequence ID" value="KAI3423798.1"/>
    <property type="molecule type" value="Genomic_DNA"/>
</dbReference>
<dbReference type="InterPro" id="IPR024822">
    <property type="entry name" value="Coilin"/>
</dbReference>
<accession>A0A9D4TER6</accession>
<dbReference type="PANTHER" id="PTHR15197:SF0">
    <property type="entry name" value="COILIN"/>
    <property type="match status" value="1"/>
</dbReference>
<keyword evidence="4" id="KW-1185">Reference proteome</keyword>
<feature type="region of interest" description="Disordered" evidence="1">
    <location>
        <begin position="565"/>
        <end position="643"/>
    </location>
</feature>
<sequence length="643" mass="66112">MQRVRLRVTLAFHHAGPSKFWWQPVASAETIGDLLDELGSELGLQPSHVPRLEATLDAFALLRGSKTDVLRDGDALLVNLSRKRGFAIALAGDGEPQHKRHKAEAEVQAVATLGAVSGSSDSSESSLEGSSSDDEESSEEESSDEESSDSDPNAKGQDLKTPAAVKLVDGNTTAKKQPSRSARRKSAKRRLRRMGVLPQGAGPQLAVARQSAEVKPQQPIGDKPSSRGRPVGSTVAAAVTTAVAKPAAVLPSGAAKHQRHAPVTQAFAPPDVVVPPEWQPRGGGGSANGPVQQQPQQQQHPHTASANGALHAKAVPPAAATPAVGEPMTEAAFGRLQPLPGMPCLGDVLAYKLLEIGADFQPAVSEVRCGRVAGLDAAAQVVTLEPHPDPQAHPLSFRRAQALAWRREEAGWGEAEVEEEDEDLDGPGNQYDEAGMLTAELSSFVELRMLRQAAPLGGSGRSRAIKATATAGLPAAAQAQGADSSAAAEAMPAGGSNNGAVGGGPGVQAQAQAASVDLEDLGPSSYSQLGPPRAAATRGDVIEPEGGWAALYAQLRERRTQLAYGGAAPTPPAATRKQAAAASAAAGTQSAPPAARSREGGSAGTGVAGRGSLTPGATRPRAGVRSTALGPMLRMLRDNQELA</sequence>
<dbReference type="PANTHER" id="PTHR15197">
    <property type="entry name" value="COILIN P80"/>
    <property type="match status" value="1"/>
</dbReference>
<reference evidence="3" key="2">
    <citation type="submission" date="2020-11" db="EMBL/GenBank/DDBJ databases">
        <authorList>
            <person name="Cecchin M."/>
            <person name="Marcolungo L."/>
            <person name="Rossato M."/>
            <person name="Girolomoni L."/>
            <person name="Cosentino E."/>
            <person name="Cuine S."/>
            <person name="Li-Beisson Y."/>
            <person name="Delledonne M."/>
            <person name="Ballottari M."/>
        </authorList>
    </citation>
    <scope>NUCLEOTIDE SEQUENCE</scope>
    <source>
        <strain evidence="3">211/11P</strain>
        <tissue evidence="3">Whole cell</tissue>
    </source>
</reference>
<feature type="region of interest" description="Disordered" evidence="1">
    <location>
        <begin position="487"/>
        <end position="513"/>
    </location>
</feature>
<feature type="compositionally biased region" description="Low complexity" evidence="1">
    <location>
        <begin position="292"/>
        <end position="302"/>
    </location>
</feature>
<dbReference type="GO" id="GO:0030619">
    <property type="term" value="F:U1 snRNA binding"/>
    <property type="evidence" value="ECO:0007669"/>
    <property type="project" value="TreeGrafter"/>
</dbReference>
<protein>
    <recommendedName>
        <fullName evidence="2">Coilin tudor domain-containing protein</fullName>
    </recommendedName>
</protein>
<dbReference type="AlphaFoldDB" id="A0A9D4TER6"/>
<dbReference type="InterPro" id="IPR056398">
    <property type="entry name" value="Tudor_Coilin"/>
</dbReference>
<feature type="compositionally biased region" description="Acidic residues" evidence="1">
    <location>
        <begin position="131"/>
        <end position="149"/>
    </location>
</feature>
<evidence type="ECO:0000259" key="2">
    <source>
        <dbReference type="Pfam" id="PF23086"/>
    </source>
</evidence>
<comment type="caution">
    <text evidence="3">The sequence shown here is derived from an EMBL/GenBank/DDBJ whole genome shotgun (WGS) entry which is preliminary data.</text>
</comment>
<dbReference type="Pfam" id="PF23086">
    <property type="entry name" value="Tudor_Coilin"/>
    <property type="match status" value="1"/>
</dbReference>
<feature type="compositionally biased region" description="Low complexity" evidence="1">
    <location>
        <begin position="573"/>
        <end position="595"/>
    </location>
</feature>
<name>A0A9D4TER6_CHLVU</name>
<feature type="compositionally biased region" description="Gly residues" evidence="1">
    <location>
        <begin position="496"/>
        <end position="506"/>
    </location>
</feature>
<gene>
    <name evidence="3" type="ORF">D9Q98_009635</name>
</gene>
<dbReference type="GO" id="GO:0000387">
    <property type="term" value="P:spliceosomal snRNP assembly"/>
    <property type="evidence" value="ECO:0007669"/>
    <property type="project" value="TreeGrafter"/>
</dbReference>
<evidence type="ECO:0000256" key="1">
    <source>
        <dbReference type="SAM" id="MobiDB-lite"/>
    </source>
</evidence>
<proteinExistence type="predicted"/>
<feature type="region of interest" description="Disordered" evidence="1">
    <location>
        <begin position="115"/>
        <end position="234"/>
    </location>
</feature>
<feature type="domain" description="Coilin tudor" evidence="2">
    <location>
        <begin position="332"/>
        <end position="451"/>
    </location>
</feature>
<dbReference type="GO" id="GO:0030620">
    <property type="term" value="F:U2 snRNA binding"/>
    <property type="evidence" value="ECO:0007669"/>
    <property type="project" value="TreeGrafter"/>
</dbReference>
<evidence type="ECO:0000313" key="4">
    <source>
        <dbReference type="Proteomes" id="UP001055712"/>
    </source>
</evidence>
<organism evidence="3 4">
    <name type="scientific">Chlorella vulgaris</name>
    <name type="common">Green alga</name>
    <dbReference type="NCBI Taxonomy" id="3077"/>
    <lineage>
        <taxon>Eukaryota</taxon>
        <taxon>Viridiplantae</taxon>
        <taxon>Chlorophyta</taxon>
        <taxon>core chlorophytes</taxon>
        <taxon>Trebouxiophyceae</taxon>
        <taxon>Chlorellales</taxon>
        <taxon>Chlorellaceae</taxon>
        <taxon>Chlorella clade</taxon>
        <taxon>Chlorella</taxon>
    </lineage>
</organism>
<reference evidence="3" key="1">
    <citation type="journal article" date="2019" name="Plant J.">
        <title>Chlorella vulgaris genome assembly and annotation reveals the molecular basis for metabolic acclimation to high light conditions.</title>
        <authorList>
            <person name="Cecchin M."/>
            <person name="Marcolungo L."/>
            <person name="Rossato M."/>
            <person name="Girolomoni L."/>
            <person name="Cosentino E."/>
            <person name="Cuine S."/>
            <person name="Li-Beisson Y."/>
            <person name="Delledonne M."/>
            <person name="Ballottari M."/>
        </authorList>
    </citation>
    <scope>NUCLEOTIDE SEQUENCE</scope>
    <source>
        <strain evidence="3">211/11P</strain>
    </source>
</reference>